<evidence type="ECO:0000256" key="10">
    <source>
        <dbReference type="SAM" id="Phobius"/>
    </source>
</evidence>
<reference evidence="13" key="1">
    <citation type="submission" date="2018-05" db="EMBL/GenBank/DDBJ databases">
        <authorList>
            <person name="Lanie J.A."/>
            <person name="Ng W.-L."/>
            <person name="Kazmierczak K.M."/>
            <person name="Andrzejewski T.M."/>
            <person name="Davidsen T.M."/>
            <person name="Wayne K.J."/>
            <person name="Tettelin H."/>
            <person name="Glass J.I."/>
            <person name="Rusch D."/>
            <person name="Podicherti R."/>
            <person name="Tsui H.-C.T."/>
            <person name="Winkler M.E."/>
        </authorList>
    </citation>
    <scope>NUCLEOTIDE SEQUENCE</scope>
</reference>
<dbReference type="PANTHER" id="PTHR24221">
    <property type="entry name" value="ATP-BINDING CASSETTE SUB-FAMILY B"/>
    <property type="match status" value="1"/>
</dbReference>
<keyword evidence="8 10" id="KW-1133">Transmembrane helix</keyword>
<dbReference type="SUPFAM" id="SSF52540">
    <property type="entry name" value="P-loop containing nucleoside triphosphate hydrolases"/>
    <property type="match status" value="1"/>
</dbReference>
<sequence>GMGVIRAYGQREVNRADLHEAVDQQYRQQLRAMRYFALVLPLTDVVGMAAIATVIASGVWWGGAWGVSAGELVAFIFLANLFVAPITQLGEVLDQTQTALAGWWKILDVLDTEPDVVEPEVGLDLPEGSLGVRAEALEFRYREGGLVLHGLDIDIPPGSSVAVVGETGSGKTTFVKLAARLADPTAGRMLIAGIDLRDVGADERRAAVRMVPQDGFLFDTTVGENIRFGRPGATPVDAVDAVAALGLDEWVASLPAGIDTPVGERGESLSVGERQLVALARAHLADPGLLILDEATSAVDPETEQALEQALARLSEGRTTISVAHRLSTAERADLVLVFDDGYVVERGRHADLATAGGVYSGLHESWLGSTRNR</sequence>
<evidence type="ECO:0000256" key="1">
    <source>
        <dbReference type="ARBA" id="ARBA00004141"/>
    </source>
</evidence>
<organism evidence="13">
    <name type="scientific">marine metagenome</name>
    <dbReference type="NCBI Taxonomy" id="408172"/>
    <lineage>
        <taxon>unclassified sequences</taxon>
        <taxon>metagenomes</taxon>
        <taxon>ecological metagenomes</taxon>
    </lineage>
</organism>
<keyword evidence="4" id="KW-0997">Cell inner membrane</keyword>
<evidence type="ECO:0008006" key="14">
    <source>
        <dbReference type="Google" id="ProtNLM"/>
    </source>
</evidence>
<dbReference type="PANTHER" id="PTHR24221:SF654">
    <property type="entry name" value="ATP-BINDING CASSETTE SUB-FAMILY B MEMBER 6"/>
    <property type="match status" value="1"/>
</dbReference>
<evidence type="ECO:0000256" key="5">
    <source>
        <dbReference type="ARBA" id="ARBA00022692"/>
    </source>
</evidence>
<dbReference type="GO" id="GO:0016887">
    <property type="term" value="F:ATP hydrolysis activity"/>
    <property type="evidence" value="ECO:0007669"/>
    <property type="project" value="InterPro"/>
</dbReference>
<evidence type="ECO:0000256" key="3">
    <source>
        <dbReference type="ARBA" id="ARBA00022475"/>
    </source>
</evidence>
<accession>A0A382D7I7</accession>
<dbReference type="GO" id="GO:0005524">
    <property type="term" value="F:ATP binding"/>
    <property type="evidence" value="ECO:0007669"/>
    <property type="project" value="UniProtKB-KW"/>
</dbReference>
<feature type="domain" description="ABC transporter" evidence="11">
    <location>
        <begin position="132"/>
        <end position="366"/>
    </location>
</feature>
<dbReference type="SUPFAM" id="SSF90123">
    <property type="entry name" value="ABC transporter transmembrane region"/>
    <property type="match status" value="1"/>
</dbReference>
<dbReference type="InterPro" id="IPR011527">
    <property type="entry name" value="ABC1_TM_dom"/>
</dbReference>
<proteinExistence type="predicted"/>
<keyword evidence="9 10" id="KW-0472">Membrane</keyword>
<dbReference type="PROSITE" id="PS50929">
    <property type="entry name" value="ABC_TM1F"/>
    <property type="match status" value="1"/>
</dbReference>
<dbReference type="InterPro" id="IPR036640">
    <property type="entry name" value="ABC1_TM_sf"/>
</dbReference>
<dbReference type="InterPro" id="IPR039421">
    <property type="entry name" value="Type_1_exporter"/>
</dbReference>
<evidence type="ECO:0000256" key="7">
    <source>
        <dbReference type="ARBA" id="ARBA00022840"/>
    </source>
</evidence>
<dbReference type="AlphaFoldDB" id="A0A382D7I7"/>
<keyword evidence="6" id="KW-0547">Nucleotide-binding</keyword>
<evidence type="ECO:0000256" key="4">
    <source>
        <dbReference type="ARBA" id="ARBA00022519"/>
    </source>
</evidence>
<evidence type="ECO:0000256" key="6">
    <source>
        <dbReference type="ARBA" id="ARBA00022741"/>
    </source>
</evidence>
<keyword evidence="2" id="KW-0813">Transport</keyword>
<dbReference type="GO" id="GO:0016020">
    <property type="term" value="C:membrane"/>
    <property type="evidence" value="ECO:0007669"/>
    <property type="project" value="UniProtKB-SubCell"/>
</dbReference>
<dbReference type="Gene3D" id="1.20.1560.10">
    <property type="entry name" value="ABC transporter type 1, transmembrane domain"/>
    <property type="match status" value="1"/>
</dbReference>
<dbReference type="FunFam" id="3.40.50.300:FF:001001">
    <property type="entry name" value="Multidrug ABC transporter ATP-binding protein"/>
    <property type="match status" value="1"/>
</dbReference>
<comment type="subcellular location">
    <subcellularLocation>
        <location evidence="1">Membrane</location>
        <topology evidence="1">Multi-pass membrane protein</topology>
    </subcellularLocation>
</comment>
<evidence type="ECO:0000256" key="2">
    <source>
        <dbReference type="ARBA" id="ARBA00022448"/>
    </source>
</evidence>
<feature type="transmembrane region" description="Helical" evidence="10">
    <location>
        <begin position="35"/>
        <end position="56"/>
    </location>
</feature>
<dbReference type="EMBL" id="UINC01037737">
    <property type="protein sequence ID" value="SVB33671.1"/>
    <property type="molecule type" value="Genomic_DNA"/>
</dbReference>
<gene>
    <name evidence="13" type="ORF">METZ01_LOCUS186525</name>
</gene>
<keyword evidence="5 10" id="KW-0812">Transmembrane</keyword>
<dbReference type="Gene3D" id="3.40.50.300">
    <property type="entry name" value="P-loop containing nucleotide triphosphate hydrolases"/>
    <property type="match status" value="1"/>
</dbReference>
<dbReference type="PROSITE" id="PS50893">
    <property type="entry name" value="ABC_TRANSPORTER_2"/>
    <property type="match status" value="1"/>
</dbReference>
<evidence type="ECO:0000259" key="11">
    <source>
        <dbReference type="PROSITE" id="PS50893"/>
    </source>
</evidence>
<feature type="non-terminal residue" evidence="13">
    <location>
        <position position="1"/>
    </location>
</feature>
<dbReference type="InterPro" id="IPR003439">
    <property type="entry name" value="ABC_transporter-like_ATP-bd"/>
</dbReference>
<dbReference type="InterPro" id="IPR027417">
    <property type="entry name" value="P-loop_NTPase"/>
</dbReference>
<feature type="domain" description="ABC transmembrane type-1" evidence="12">
    <location>
        <begin position="1"/>
        <end position="98"/>
    </location>
</feature>
<evidence type="ECO:0000256" key="9">
    <source>
        <dbReference type="ARBA" id="ARBA00023136"/>
    </source>
</evidence>
<evidence type="ECO:0000313" key="13">
    <source>
        <dbReference type="EMBL" id="SVB33671.1"/>
    </source>
</evidence>
<protein>
    <recommendedName>
        <fullName evidence="14">ABC transmembrane type-1 domain-containing protein</fullName>
    </recommendedName>
</protein>
<dbReference type="Pfam" id="PF00005">
    <property type="entry name" value="ABC_tran"/>
    <property type="match status" value="1"/>
</dbReference>
<evidence type="ECO:0000256" key="8">
    <source>
        <dbReference type="ARBA" id="ARBA00022989"/>
    </source>
</evidence>
<keyword evidence="3" id="KW-1003">Cell membrane</keyword>
<evidence type="ECO:0000259" key="12">
    <source>
        <dbReference type="PROSITE" id="PS50929"/>
    </source>
</evidence>
<keyword evidence="7" id="KW-0067">ATP-binding</keyword>
<dbReference type="GO" id="GO:0034040">
    <property type="term" value="F:ATPase-coupled lipid transmembrane transporter activity"/>
    <property type="evidence" value="ECO:0007669"/>
    <property type="project" value="TreeGrafter"/>
</dbReference>
<name>A0A382D7I7_9ZZZZ</name>
<dbReference type="InterPro" id="IPR003593">
    <property type="entry name" value="AAA+_ATPase"/>
</dbReference>
<feature type="transmembrane region" description="Helical" evidence="10">
    <location>
        <begin position="62"/>
        <end position="83"/>
    </location>
</feature>
<dbReference type="GO" id="GO:0140359">
    <property type="term" value="F:ABC-type transporter activity"/>
    <property type="evidence" value="ECO:0007669"/>
    <property type="project" value="InterPro"/>
</dbReference>
<dbReference type="SMART" id="SM00382">
    <property type="entry name" value="AAA"/>
    <property type="match status" value="1"/>
</dbReference>